<comment type="caution">
    <text evidence="1">The sequence shown here is derived from an EMBL/GenBank/DDBJ whole genome shotgun (WGS) entry which is preliminary data.</text>
</comment>
<protein>
    <submittedName>
        <fullName evidence="1">Uncharacterized protein</fullName>
    </submittedName>
</protein>
<sequence>MCEAILDASTGIQEAGKLVEEVVAVTVCHINLILRGRAFYQKKKEVLMAKRMDIEFIKDGGPLPPGPLRHKHKAGYMRRYGRNPSPDVEPGLDETAELVMNHQAGQPIEQDLNLSSSDHIHPFTTESFLSSSPEIIAITTRDYSPVRIPFS</sequence>
<accession>A0ACC2PUW5</accession>
<gene>
    <name evidence="1" type="ORF">QAD02_022707</name>
</gene>
<proteinExistence type="predicted"/>
<dbReference type="EMBL" id="CM056741">
    <property type="protein sequence ID" value="KAJ8686913.1"/>
    <property type="molecule type" value="Genomic_DNA"/>
</dbReference>
<evidence type="ECO:0000313" key="1">
    <source>
        <dbReference type="EMBL" id="KAJ8686913.1"/>
    </source>
</evidence>
<reference evidence="1" key="1">
    <citation type="submission" date="2023-04" db="EMBL/GenBank/DDBJ databases">
        <title>A chromosome-level genome assembly of the parasitoid wasp Eretmocerus hayati.</title>
        <authorList>
            <person name="Zhong Y."/>
            <person name="Liu S."/>
            <person name="Liu Y."/>
        </authorList>
    </citation>
    <scope>NUCLEOTIDE SEQUENCE</scope>
    <source>
        <strain evidence="1">ZJU_SS_LIU_2023</strain>
    </source>
</reference>
<evidence type="ECO:0000313" key="2">
    <source>
        <dbReference type="Proteomes" id="UP001239111"/>
    </source>
</evidence>
<dbReference type="Proteomes" id="UP001239111">
    <property type="component" value="Chromosome 1"/>
</dbReference>
<organism evidence="1 2">
    <name type="scientific">Eretmocerus hayati</name>
    <dbReference type="NCBI Taxonomy" id="131215"/>
    <lineage>
        <taxon>Eukaryota</taxon>
        <taxon>Metazoa</taxon>
        <taxon>Ecdysozoa</taxon>
        <taxon>Arthropoda</taxon>
        <taxon>Hexapoda</taxon>
        <taxon>Insecta</taxon>
        <taxon>Pterygota</taxon>
        <taxon>Neoptera</taxon>
        <taxon>Endopterygota</taxon>
        <taxon>Hymenoptera</taxon>
        <taxon>Apocrita</taxon>
        <taxon>Proctotrupomorpha</taxon>
        <taxon>Chalcidoidea</taxon>
        <taxon>Aphelinidae</taxon>
        <taxon>Aphelininae</taxon>
        <taxon>Eretmocerus</taxon>
    </lineage>
</organism>
<name>A0ACC2PUW5_9HYME</name>
<keyword evidence="2" id="KW-1185">Reference proteome</keyword>